<evidence type="ECO:0000313" key="3">
    <source>
        <dbReference type="Proteomes" id="UP001153269"/>
    </source>
</evidence>
<feature type="compositionally biased region" description="Low complexity" evidence="1">
    <location>
        <begin position="117"/>
        <end position="130"/>
    </location>
</feature>
<dbReference type="EMBL" id="CADEAL010004244">
    <property type="protein sequence ID" value="CAB1455208.1"/>
    <property type="molecule type" value="Genomic_DNA"/>
</dbReference>
<gene>
    <name evidence="2" type="ORF">PLEPLA_LOCUS42979</name>
</gene>
<dbReference type="AlphaFoldDB" id="A0A9N7VQA7"/>
<reference evidence="2" key="1">
    <citation type="submission" date="2020-03" db="EMBL/GenBank/DDBJ databases">
        <authorList>
            <person name="Weist P."/>
        </authorList>
    </citation>
    <scope>NUCLEOTIDE SEQUENCE</scope>
</reference>
<organism evidence="2 3">
    <name type="scientific">Pleuronectes platessa</name>
    <name type="common">European plaice</name>
    <dbReference type="NCBI Taxonomy" id="8262"/>
    <lineage>
        <taxon>Eukaryota</taxon>
        <taxon>Metazoa</taxon>
        <taxon>Chordata</taxon>
        <taxon>Craniata</taxon>
        <taxon>Vertebrata</taxon>
        <taxon>Euteleostomi</taxon>
        <taxon>Actinopterygii</taxon>
        <taxon>Neopterygii</taxon>
        <taxon>Teleostei</taxon>
        <taxon>Neoteleostei</taxon>
        <taxon>Acanthomorphata</taxon>
        <taxon>Carangaria</taxon>
        <taxon>Pleuronectiformes</taxon>
        <taxon>Pleuronectoidei</taxon>
        <taxon>Pleuronectidae</taxon>
        <taxon>Pleuronectes</taxon>
    </lineage>
</organism>
<name>A0A9N7VQA7_PLEPL</name>
<evidence type="ECO:0000313" key="2">
    <source>
        <dbReference type="EMBL" id="CAB1455208.1"/>
    </source>
</evidence>
<feature type="region of interest" description="Disordered" evidence="1">
    <location>
        <begin position="83"/>
        <end position="130"/>
    </location>
</feature>
<keyword evidence="3" id="KW-1185">Reference proteome</keyword>
<dbReference type="Proteomes" id="UP001153269">
    <property type="component" value="Unassembled WGS sequence"/>
</dbReference>
<feature type="region of interest" description="Disordered" evidence="1">
    <location>
        <begin position="1"/>
        <end position="26"/>
    </location>
</feature>
<comment type="caution">
    <text evidence="2">The sequence shown here is derived from an EMBL/GenBank/DDBJ whole genome shotgun (WGS) entry which is preliminary data.</text>
</comment>
<protein>
    <submittedName>
        <fullName evidence="2">Uncharacterized protein</fullName>
    </submittedName>
</protein>
<feature type="compositionally biased region" description="Acidic residues" evidence="1">
    <location>
        <begin position="8"/>
        <end position="17"/>
    </location>
</feature>
<sequence>MHEPERSWDEEEEEEEGACSSLQPPFSGHLLSHCKSSIPMSPFACVPAKHTEISVTSLSGPSLGSDTTQQSRHEQMLRLMVSETGAAELPRGSPRLGEPGSPAGVSSRANKAVWKDAAAAPAQAPTAPTAGLRWGAGALAARLRPT</sequence>
<evidence type="ECO:0000256" key="1">
    <source>
        <dbReference type="SAM" id="MobiDB-lite"/>
    </source>
</evidence>
<accession>A0A9N7VQA7</accession>
<proteinExistence type="predicted"/>